<dbReference type="GO" id="GO:0005576">
    <property type="term" value="C:extracellular region"/>
    <property type="evidence" value="ECO:0007669"/>
    <property type="project" value="UniProtKB-SubCell"/>
</dbReference>
<evidence type="ECO:0000313" key="5">
    <source>
        <dbReference type="EMBL" id="JAC07770.1"/>
    </source>
</evidence>
<dbReference type="Pfam" id="PF01395">
    <property type="entry name" value="PBP_GOBP"/>
    <property type="match status" value="1"/>
</dbReference>
<dbReference type="InterPro" id="IPR006170">
    <property type="entry name" value="PBP/GOBP"/>
</dbReference>
<dbReference type="CDD" id="cd23992">
    <property type="entry name" value="PBP_GOBP"/>
    <property type="match status" value="1"/>
</dbReference>
<organism evidence="5">
    <name type="scientific">Aedes albopictus</name>
    <name type="common">Asian tiger mosquito</name>
    <name type="synonym">Stegomyia albopicta</name>
    <dbReference type="NCBI Taxonomy" id="7160"/>
    <lineage>
        <taxon>Eukaryota</taxon>
        <taxon>Metazoa</taxon>
        <taxon>Ecdysozoa</taxon>
        <taxon>Arthropoda</taxon>
        <taxon>Hexapoda</taxon>
        <taxon>Insecta</taxon>
        <taxon>Pterygota</taxon>
        <taxon>Neoptera</taxon>
        <taxon>Endopterygota</taxon>
        <taxon>Diptera</taxon>
        <taxon>Nematocera</taxon>
        <taxon>Culicoidea</taxon>
        <taxon>Culicidae</taxon>
        <taxon>Culicinae</taxon>
        <taxon>Aedini</taxon>
        <taxon>Aedes</taxon>
        <taxon>Stegomyia</taxon>
    </lineage>
</organism>
<protein>
    <submittedName>
        <fullName evidence="5">Putative cpij001872 odorant-binding protein 56a</fullName>
    </submittedName>
</protein>
<reference evidence="5" key="1">
    <citation type="journal article" date="2014" name="PLoS Negl. Trop. Dis.">
        <title>Identification and characterization of seminal fluid proteins in the Asian tiger mosquito, Aedes albopictus.</title>
        <authorList>
            <person name="Boes K.E."/>
            <person name="Ribeiro J.M."/>
            <person name="Wong A."/>
            <person name="Harrington L.C."/>
            <person name="Wolfner M.F."/>
            <person name="Sirot L.K."/>
        </authorList>
    </citation>
    <scope>NUCLEOTIDE SEQUENCE</scope>
    <source>
        <tissue evidence="5">Reproductive organs</tissue>
    </source>
</reference>
<evidence type="ECO:0000256" key="4">
    <source>
        <dbReference type="SAM" id="SignalP"/>
    </source>
</evidence>
<proteinExistence type="evidence at transcript level"/>
<dbReference type="Gene3D" id="1.10.238.20">
    <property type="entry name" value="Pheromone/general odorant binding protein domain"/>
    <property type="match status" value="1"/>
</dbReference>
<evidence type="ECO:0000256" key="2">
    <source>
        <dbReference type="ARBA" id="ARBA00008098"/>
    </source>
</evidence>
<dbReference type="VEuPathDB" id="VectorBase:AALFPA_060051"/>
<keyword evidence="3" id="KW-0964">Secreted</keyword>
<dbReference type="VEuPathDB" id="VectorBase:AALF008468"/>
<dbReference type="AlphaFoldDB" id="A0A023EG24"/>
<accession>A0A023EG24</accession>
<evidence type="ECO:0000256" key="1">
    <source>
        <dbReference type="ARBA" id="ARBA00004613"/>
    </source>
</evidence>
<dbReference type="VEuPathDB" id="VectorBase:AALC636_036494"/>
<sequence>MNLFVLFFNVACLAACWAGYTDNQWNQLQLKSEKCRKQLQLPEDSDIPARAHRGDVTMATELFKKFVHCESSSMGFVDENGLPIKKTLVDFMTEGHNNTLVQELVDRCAGGDLGEQPHERAFNYYKCFWTQKKFEV</sequence>
<dbReference type="SMART" id="SM00708">
    <property type="entry name" value="PhBP"/>
    <property type="match status" value="1"/>
</dbReference>
<keyword evidence="4" id="KW-0732">Signal</keyword>
<dbReference type="InterPro" id="IPR036728">
    <property type="entry name" value="PBP_GOBP_sf"/>
</dbReference>
<feature type="signal peptide" evidence="4">
    <location>
        <begin position="1"/>
        <end position="18"/>
    </location>
</feature>
<name>A0A023EG24_AEDAL</name>
<feature type="chain" id="PRO_5001514587" evidence="4">
    <location>
        <begin position="19"/>
        <end position="136"/>
    </location>
</feature>
<comment type="similarity">
    <text evidence="2">Belongs to the PBP/GOBP family.</text>
</comment>
<evidence type="ECO:0000256" key="3">
    <source>
        <dbReference type="ARBA" id="ARBA00022525"/>
    </source>
</evidence>
<dbReference type="EMBL" id="GAPW01005828">
    <property type="protein sequence ID" value="JAC07770.1"/>
    <property type="molecule type" value="mRNA"/>
</dbReference>
<dbReference type="GO" id="GO:0005549">
    <property type="term" value="F:odorant binding"/>
    <property type="evidence" value="ECO:0007669"/>
    <property type="project" value="InterPro"/>
</dbReference>
<dbReference type="SUPFAM" id="SSF47565">
    <property type="entry name" value="Insect pheromone/odorant-binding proteins"/>
    <property type="match status" value="1"/>
</dbReference>
<comment type="subcellular location">
    <subcellularLocation>
        <location evidence="1">Secreted</location>
    </subcellularLocation>
</comment>